<evidence type="ECO:0000313" key="5">
    <source>
        <dbReference type="Proteomes" id="UP001498398"/>
    </source>
</evidence>
<comment type="similarity">
    <text evidence="1">Belongs to the cyclin family.</text>
</comment>
<feature type="domain" description="Cyclin-like" evidence="3">
    <location>
        <begin position="145"/>
        <end position="257"/>
    </location>
</feature>
<dbReference type="Pfam" id="PF00134">
    <property type="entry name" value="Cyclin_N"/>
    <property type="match status" value="1"/>
</dbReference>
<dbReference type="InterPro" id="IPR013763">
    <property type="entry name" value="Cyclin-like_dom"/>
</dbReference>
<feature type="region of interest" description="Disordered" evidence="2">
    <location>
        <begin position="293"/>
        <end position="330"/>
    </location>
</feature>
<reference evidence="4 5" key="1">
    <citation type="submission" date="2024-01" db="EMBL/GenBank/DDBJ databases">
        <title>A draft genome for the cacao thread blight pathogen Marasmiellus scandens.</title>
        <authorList>
            <person name="Baruah I.K."/>
            <person name="Leung J."/>
            <person name="Bukari Y."/>
            <person name="Amoako-Attah I."/>
            <person name="Meinhardt L.W."/>
            <person name="Bailey B.A."/>
            <person name="Cohen S.P."/>
        </authorList>
    </citation>
    <scope>NUCLEOTIDE SEQUENCE [LARGE SCALE GENOMIC DNA]</scope>
    <source>
        <strain evidence="4 5">GH-19</strain>
    </source>
</reference>
<keyword evidence="1" id="KW-0195">Cyclin</keyword>
<dbReference type="InterPro" id="IPR036915">
    <property type="entry name" value="Cyclin-like_sf"/>
</dbReference>
<feature type="domain" description="Cyclin-like" evidence="3">
    <location>
        <begin position="32"/>
        <end position="132"/>
    </location>
</feature>
<keyword evidence="5" id="KW-1185">Reference proteome</keyword>
<dbReference type="InterPro" id="IPR006671">
    <property type="entry name" value="Cyclin_N"/>
</dbReference>
<feature type="compositionally biased region" description="Polar residues" evidence="2">
    <location>
        <begin position="305"/>
        <end position="330"/>
    </location>
</feature>
<sequence>MDKWLFPLSALEAVTSPAPLDKALYDLARGVEFLFRLGTSLKLPSPALFTAATWFYRFYLRFSMSEFHRQDVAASCIFLATKTEECGRKLRDVAKVYHSKASGVDVTDIPADSKEVDALQADILLVEEYLLEALCFDLTVESPHAYLVDLFSVAPDERVVQDYAWTIAHDSYRTPLCILFSPRIIAAACYVLAQCIVDGPNSLSLDARISNAAPSASLPTPPRFASSPDVSRLAVEYFTFSETDLGLVGDSLNILLEFYTVQDEAAYPYLSPILKICPPSSLSSVRRGIYTPFSQDGTGVHRQHPNTMSERTPSSSHGGNTPKTGQTQVL</sequence>
<evidence type="ECO:0000256" key="1">
    <source>
        <dbReference type="RuleBase" id="RU000383"/>
    </source>
</evidence>
<dbReference type="SUPFAM" id="SSF47954">
    <property type="entry name" value="Cyclin-like"/>
    <property type="match status" value="2"/>
</dbReference>
<accession>A0ABR1JWH3</accession>
<evidence type="ECO:0000256" key="2">
    <source>
        <dbReference type="SAM" id="MobiDB-lite"/>
    </source>
</evidence>
<name>A0ABR1JWH3_9AGAR</name>
<evidence type="ECO:0000313" key="4">
    <source>
        <dbReference type="EMBL" id="KAK7467105.1"/>
    </source>
</evidence>
<organism evidence="4 5">
    <name type="scientific">Marasmiellus scandens</name>
    <dbReference type="NCBI Taxonomy" id="2682957"/>
    <lineage>
        <taxon>Eukaryota</taxon>
        <taxon>Fungi</taxon>
        <taxon>Dikarya</taxon>
        <taxon>Basidiomycota</taxon>
        <taxon>Agaricomycotina</taxon>
        <taxon>Agaricomycetes</taxon>
        <taxon>Agaricomycetidae</taxon>
        <taxon>Agaricales</taxon>
        <taxon>Marasmiineae</taxon>
        <taxon>Omphalotaceae</taxon>
        <taxon>Marasmiellus</taxon>
    </lineage>
</organism>
<dbReference type="CDD" id="cd20546">
    <property type="entry name" value="CYCLIN_SpCG1C_ScCTK2-like_rpt2"/>
    <property type="match status" value="1"/>
</dbReference>
<dbReference type="EMBL" id="JBANRG010000004">
    <property type="protein sequence ID" value="KAK7467105.1"/>
    <property type="molecule type" value="Genomic_DNA"/>
</dbReference>
<gene>
    <name evidence="4" type="ORF">VKT23_004165</name>
</gene>
<dbReference type="SMART" id="SM00385">
    <property type="entry name" value="CYCLIN"/>
    <property type="match status" value="2"/>
</dbReference>
<dbReference type="Gene3D" id="1.10.472.10">
    <property type="entry name" value="Cyclin-like"/>
    <property type="match status" value="2"/>
</dbReference>
<dbReference type="PANTHER" id="PTHR10026">
    <property type="entry name" value="CYCLIN"/>
    <property type="match status" value="1"/>
</dbReference>
<dbReference type="Proteomes" id="UP001498398">
    <property type="component" value="Unassembled WGS sequence"/>
</dbReference>
<evidence type="ECO:0000259" key="3">
    <source>
        <dbReference type="SMART" id="SM00385"/>
    </source>
</evidence>
<protein>
    <recommendedName>
        <fullName evidence="3">Cyclin-like domain-containing protein</fullName>
    </recommendedName>
</protein>
<proteinExistence type="inferred from homology"/>
<comment type="caution">
    <text evidence="4">The sequence shown here is derived from an EMBL/GenBank/DDBJ whole genome shotgun (WGS) entry which is preliminary data.</text>
</comment>
<dbReference type="InterPro" id="IPR043198">
    <property type="entry name" value="Cyclin/Ssn8"/>
</dbReference>